<dbReference type="EMBL" id="QHKO01000008">
    <property type="protein sequence ID" value="RAL20675.1"/>
    <property type="molecule type" value="Genomic_DNA"/>
</dbReference>
<gene>
    <name evidence="3" type="ORF">DL240_15265</name>
</gene>
<dbReference type="InterPro" id="IPR010131">
    <property type="entry name" value="MdtP/NodT-like"/>
</dbReference>
<dbReference type="PANTHER" id="PTHR30203">
    <property type="entry name" value="OUTER MEMBRANE CATION EFFLUX PROTEIN"/>
    <property type="match status" value="1"/>
</dbReference>
<evidence type="ECO:0008006" key="5">
    <source>
        <dbReference type="Google" id="ProtNLM"/>
    </source>
</evidence>
<dbReference type="Proteomes" id="UP000249169">
    <property type="component" value="Unassembled WGS sequence"/>
</dbReference>
<feature type="chain" id="PRO_5016313087" description="TolC family protein" evidence="2">
    <location>
        <begin position="28"/>
        <end position="458"/>
    </location>
</feature>
<evidence type="ECO:0000313" key="4">
    <source>
        <dbReference type="Proteomes" id="UP000249169"/>
    </source>
</evidence>
<dbReference type="Pfam" id="PF02321">
    <property type="entry name" value="OEP"/>
    <property type="match status" value="1"/>
</dbReference>
<accession>A0A328C4B4</accession>
<reference evidence="3 4" key="1">
    <citation type="submission" date="2018-05" db="EMBL/GenBank/DDBJ databases">
        <title>Lujinxingia marina gen. nov. sp. nov., a new facultative anaerobic member of the class Deltaproteobacteria, and proposal of Lujinxingaceae fam. nov.</title>
        <authorList>
            <person name="Li C.-M."/>
        </authorList>
    </citation>
    <scope>NUCLEOTIDE SEQUENCE [LARGE SCALE GENOMIC DNA]</scope>
    <source>
        <strain evidence="3 4">B210</strain>
    </source>
</reference>
<evidence type="ECO:0000256" key="2">
    <source>
        <dbReference type="SAM" id="SignalP"/>
    </source>
</evidence>
<dbReference type="SUPFAM" id="SSF56954">
    <property type="entry name" value="Outer membrane efflux proteins (OEP)"/>
    <property type="match status" value="1"/>
</dbReference>
<comment type="similarity">
    <text evidence="1">Belongs to the outer membrane factor (OMF) (TC 1.B.17) family.</text>
</comment>
<comment type="caution">
    <text evidence="3">The sequence shown here is derived from an EMBL/GenBank/DDBJ whole genome shotgun (WGS) entry which is preliminary data.</text>
</comment>
<dbReference type="InterPro" id="IPR003423">
    <property type="entry name" value="OMP_efflux"/>
</dbReference>
<name>A0A328C4B4_9DELT</name>
<evidence type="ECO:0000313" key="3">
    <source>
        <dbReference type="EMBL" id="RAL20675.1"/>
    </source>
</evidence>
<dbReference type="GO" id="GO:0015562">
    <property type="term" value="F:efflux transmembrane transporter activity"/>
    <property type="evidence" value="ECO:0007669"/>
    <property type="project" value="InterPro"/>
</dbReference>
<keyword evidence="4" id="KW-1185">Reference proteome</keyword>
<dbReference type="Gene3D" id="1.20.1600.10">
    <property type="entry name" value="Outer membrane efflux proteins (OEP)"/>
    <property type="match status" value="1"/>
</dbReference>
<evidence type="ECO:0000256" key="1">
    <source>
        <dbReference type="ARBA" id="ARBA00007613"/>
    </source>
</evidence>
<dbReference type="PANTHER" id="PTHR30203:SF24">
    <property type="entry name" value="BLR4935 PROTEIN"/>
    <property type="match status" value="1"/>
</dbReference>
<proteinExistence type="inferred from homology"/>
<keyword evidence="2" id="KW-0732">Signal</keyword>
<sequence>MPPLWRHLPAFLTTIASSLLLASVASASDPALPPTERYAPDAPLKPYIPAGEPVDPAQVSTLSLNALLVYADRHSPRIESARARAATVDAERQRARIFFPDNPELSLGLGPQRSAEGGGTELEIALEQRFEIAGEPGLRRRAAADRQRLAEAGVDDVRWEVHVETHRLFVDVLLAEERTQQAEQFVAFARTLRDIASRQVEAGELSPLNLLVAEADLAQTGEVLIEARQGAEALRTQLAAEIGWPTLKLPPIHGELPPIVAAPELDTLLASMAHHHPSVRMRELAVSAGHSQLRLQEREAWPEPTLGLVFGQESGPGADATARTLMVQLSVGLPLWHRNQEGRARARAELELADRQRDATIIALRQRLTDATHALNAAVERVGLYESEVVPQLEQNLSLLQRAYELGEVDIHQVSQTRERLLQVTRQHLDARQTYYESAALLEGLVGTNIWPLHEETP</sequence>
<feature type="signal peptide" evidence="2">
    <location>
        <begin position="1"/>
        <end position="27"/>
    </location>
</feature>
<protein>
    <recommendedName>
        <fullName evidence="5">TolC family protein</fullName>
    </recommendedName>
</protein>
<dbReference type="AlphaFoldDB" id="A0A328C4B4"/>
<organism evidence="3 4">
    <name type="scientific">Lujinxingia litoralis</name>
    <dbReference type="NCBI Taxonomy" id="2211119"/>
    <lineage>
        <taxon>Bacteria</taxon>
        <taxon>Deltaproteobacteria</taxon>
        <taxon>Bradymonadales</taxon>
        <taxon>Lujinxingiaceae</taxon>
        <taxon>Lujinxingia</taxon>
    </lineage>
</organism>